<dbReference type="AlphaFoldDB" id="A0A7K2J0U8"/>
<keyword evidence="1" id="KW-1133">Transmembrane helix</keyword>
<dbReference type="Proteomes" id="UP000467124">
    <property type="component" value="Unassembled WGS sequence"/>
</dbReference>
<protein>
    <submittedName>
        <fullName evidence="2">Uncharacterized protein</fullName>
    </submittedName>
</protein>
<gene>
    <name evidence="2" type="ORF">GTW20_26175</name>
</gene>
<evidence type="ECO:0000313" key="2">
    <source>
        <dbReference type="EMBL" id="MYR35655.1"/>
    </source>
</evidence>
<keyword evidence="1" id="KW-0812">Transmembrane</keyword>
<dbReference type="EMBL" id="WWHY01000001">
    <property type="protein sequence ID" value="MYR35655.1"/>
    <property type="molecule type" value="Genomic_DNA"/>
</dbReference>
<keyword evidence="1" id="KW-0472">Membrane</keyword>
<name>A0A7K2J0U8_9ACTN</name>
<evidence type="ECO:0000256" key="1">
    <source>
        <dbReference type="SAM" id="Phobius"/>
    </source>
</evidence>
<reference evidence="2 3" key="1">
    <citation type="journal article" date="2019" name="Nat. Commun.">
        <title>The antimicrobial potential of Streptomyces from insect microbiomes.</title>
        <authorList>
            <person name="Chevrette M.G."/>
            <person name="Carlson C.M."/>
            <person name="Ortega H.E."/>
            <person name="Thomas C."/>
            <person name="Ananiev G.E."/>
            <person name="Barns K.J."/>
            <person name="Book A.J."/>
            <person name="Cagnazzo J."/>
            <person name="Carlos C."/>
            <person name="Flanigan W."/>
            <person name="Grubbs K.J."/>
            <person name="Horn H.A."/>
            <person name="Hoffmann F.M."/>
            <person name="Klassen J.L."/>
            <person name="Knack J.J."/>
            <person name="Lewin G.R."/>
            <person name="McDonald B.R."/>
            <person name="Muller L."/>
            <person name="Melo W.G.P."/>
            <person name="Pinto-Tomas A.A."/>
            <person name="Schmitz A."/>
            <person name="Wendt-Pienkowski E."/>
            <person name="Wildman S."/>
            <person name="Zhao M."/>
            <person name="Zhang F."/>
            <person name="Bugni T.S."/>
            <person name="Andes D.R."/>
            <person name="Pupo M.T."/>
            <person name="Currie C.R."/>
        </authorList>
    </citation>
    <scope>NUCLEOTIDE SEQUENCE [LARGE SCALE GENOMIC DNA]</scope>
    <source>
        <strain evidence="2 3">SID5840</strain>
    </source>
</reference>
<feature type="transmembrane region" description="Helical" evidence="1">
    <location>
        <begin position="62"/>
        <end position="82"/>
    </location>
</feature>
<organism evidence="2 3">
    <name type="scientific">Nocardiopsis alba</name>
    <dbReference type="NCBI Taxonomy" id="53437"/>
    <lineage>
        <taxon>Bacteria</taxon>
        <taxon>Bacillati</taxon>
        <taxon>Actinomycetota</taxon>
        <taxon>Actinomycetes</taxon>
        <taxon>Streptosporangiales</taxon>
        <taxon>Nocardiopsidaceae</taxon>
        <taxon>Nocardiopsis</taxon>
    </lineage>
</organism>
<feature type="transmembrane region" description="Helical" evidence="1">
    <location>
        <begin position="28"/>
        <end position="50"/>
    </location>
</feature>
<dbReference type="OMA" id="CAVLFKP"/>
<evidence type="ECO:0000313" key="3">
    <source>
        <dbReference type="Proteomes" id="UP000467124"/>
    </source>
</evidence>
<dbReference type="RefSeq" id="WP_014909972.1">
    <property type="nucleotide sequence ID" value="NZ_BAZE01000015.1"/>
</dbReference>
<proteinExistence type="predicted"/>
<sequence>MTAPEEEKEATGRLLEIWGDTVDSRHTLWAILLGAGIAVPLYLVSERLFAHFGDNPDVASTYALLVGLGGCLLAGFLNAVFFRPKRIVRETAADGEGRRKAMDAIEAEIGPLGDPSELPTAVQEELRTLGLYDDLLAQHRRRSTEAEERS</sequence>
<accession>A0A7K2J0U8</accession>
<comment type="caution">
    <text evidence="2">The sequence shown here is derived from an EMBL/GenBank/DDBJ whole genome shotgun (WGS) entry which is preliminary data.</text>
</comment>
<dbReference type="GeneID" id="91393918"/>